<accession>A0A1T4MBH0</accession>
<sequence>MKKLFRRKENGDIALISVFASILILTIFALIVDFGLIYYQSAKLQNAVDSATVSVAHNLMADDTAIKTTVEKYMKENGVDIANGKVGTITSGNLKTKISYGDADKPSSVVVIDRKGILTEAAKDADDGQYISSGYLKVTVKITRKGYLTALSGIGDRPLVKSGYAKCDIQYNKMPETLKYSIFANSPEIKDNYKEMALKINGRTNNAQEITNIFVNLINKINEDLIQKIIGWTGGEPNYNELVNASLSHAIINADVHSNSDISIGVNAIQASRSKDADYEGKEEKCICQSLCKRNYVNTYCDVCQSDYRKCIGDVQTEDDYNQVHFTAVNKIDFSAGKIANNSLVGVVIGSQQDINTRVFVRNYQYVEQTQVALNVINHLDFDRITSTESLRNAYRETAEEYMENSVTLPEVQYNAVINQADNLNYISKGKYEFVNQKSIVYAATNAMANQVMLEAQGGNTLTNFLAPVLSKGIDPVANETTLLQYDGTKVDKENSVITFTKTDSDQTAELYIADCENTNRNVVQMHKLNQTTEQAEAGYRFAIAKTFRQYSSYIEVPNFKPYFIRAVNRSIRNSTTLKADNEQNSDTSDATSIKDAVRKAQAGLEKTINLKNTLATVENKDDTFSKSAADATNDPSKVPEGEANTYVDNSFSTSGVLTSKETSPLFKFKLTSTDSSGNSMDVNSYTLAKYGSDDEHHTKFNGVNIYDKNGKLNTAKNVVDSYAKKNADKYGKDAVKKFEKEYVLVNDDYNNPSVHDYDKHYGSNAVAKKKHYIENTLTLSSESRFEDSAPKKDDVFLMSSGTKKSYFDKKIKEIEDATDSIDEAELTIPADLRTDRVPSRYKTLIEASLADLGYTLENSVGVETTNTANISKNYTKLDGTVVNEKYSYESLLPGQDNNVEKSVDSIVAETRNDFKLNAEQIGKKVNDKYNELRVLESTTGWTKKGTVGKYAADNFPHEDNRIVLEDKCYYEKIENAWSHGIAPWRYGILVKSGSKVQVDGAFSLDNSSGHATTIIGDKSYSDFDEDAQDELKQTYLYVKGNVEISRCDVFIGDNTTVIVDGHVYVDGHSLTIGKNSKLICGYEIRVGGGFTVGENSVVVSYQANTKDKYSVSMNTMVAEKGSEIYAVGDIRKVSGSDIVMNGKIYCQRAIFYGGGSGNMIFGEGSQTFLGRDLSTNSSGDITIGENAVVVVNRPTEWADNLDKGVVDVSGEYTLTMKTDSVLVTQGDKKHRIKATRYYCDSGSLIVTDMIKSNTGSKEYTSVFGNVICQKMDVRTTEFAENAHIFASEEIYVQDSKTLTFNPGVKLLLGKNSSGQSISNCGGLVFKRSPENKVFALGATGTISGFQKGNGNHILYNGSYLSVPGLNINDLTVEQGGGFCVPKDSSITVNNLTINDGTSTYIGTLNVNNLVVNSDVKIEQVGSANSITVNDNAKLLVEKSCTVKDVNVSPNGKLLATKTLTINGTAENFGEILVGLAPSGTNPGNEGNLEGSGTINNSNLFQVYGYVNCGELNNKYNINKSRGSTVYISKTANFNSVNNEKECKIIGSDKSSFYWKNLANSGKLQVGTLLVNDSFVNNAGAEIRVDVTASTYGVLENNGFLQVSGNAIFNIINNTANLKIGGNATFGGSVTNASTGKLQCTSFGATFNSNIDNDGEMSIAGSIVAKGLFENNNFVCSNNNLCYFNSLQNSGVVSIGGFKSGSNIINDATGLIEVYGGGCVSNINTLVNNGDFVSNVNIEDFGNILNYGKLECFGTLNSVSVGSNLNNCGKVYCHSNVTVNGTITNGTLDNHDAMFYASASTSAEIYATNIENYANFFAHDINVRVVESFSCYEGSKIYVDTGDITTNNFEINAKCSLKYGKNFAINSTLINRTNLKLTKISAQKIQNEGTLFVDSGNKDFLIDYIWNKKDAKFAFAGPGGLQFIGNDSKNVSLWNEGNMYVKGNISAKGAIRASAGELYVYGNADVSNSVSYFVDGVKNNVYMEGSAELYVYGDIPRSNNSDGMMIAESSDAEDEKAVYSIYGYQGLGAKNSHSSGLINCYQTGAHLYFGGDLKVKPPQYLGASNKQTVKGNMFVYGEYTCAYLMTFYIKDGGVVYIEGNVNCPLTTDLYLENFAGIYCFGKSVKFHEIYANKSFVYLLKITDGGNVVQPLFKVTLENASVLFTPMDARIPSHKLEKSDDSFYAPDPEAYISISSRNFVSDGVRIVTSGNILITEEITIKEGQMLCANNIKFANNGKLNVKGTLYVIGQILNDNGSTTSALSNIENRIDFTGPKADVFIGKTKSGKLEFNSQLDAFGEQTLFFDNDIIVNGNLANDKNSKGGISGSNLVPNRGESIIVEGNSNLYVTGNVFSNGENNNKGNAVYVGENCSLSCGGAFYSDSAIYNFGKFYVFGEFVNYKKADGTEESDARAWPTDYGTEENDPSNYLGRSILNGSSNNRNASIYIGGLNKNGEQSKNTIIFVGYVQNYGKINIMQDTYIKGHNSCSYLWMRTIGEDPIAAYCTNNDDYGAKASIVAEQGSRAHFGGNIAMLGAYVTFNTDTSGNKDEMPIFSSEGDATYGQAIFNGGIFHAKGTVGYTGEAGFTKDVNKLGEQDPFRNYYIKSIWIRYYASNTTGAGDWKGTYSIVNGFTFYPRRNGKYSAPIKNAVFYAGGNLKVGTSEKGAAENKIGGTVQNYGTMYVNGSLDAYTYEKYAINYIALSAQLDSNTFIAGNCFSNSGTVLMRNTLFMCDGNFISKRCTRICVSEKVDSKDDLNASSYLYVGGNMATSTNGTGGAGDIAGSYGGVATWNYLDIFSNANIYVGGSFFTNSIFTPHKNVTLIVDGLDKGGVNTSTNFITWLQKVVNGLSLKIDGYEYDNFKFIVNNRFDVQQTLREGRTKSMFNSFYVHGSVFLNGRARIADMTKFYVYGDFVNRTDVLGKITAFEVGRALNVSDDGDTWASKGTFVDTNDEPRFIRDGNNVVQNPNFDYNYANACYLYVQGKLDLDRKVNIYPGTKIRTGKDYTPRGMVKLMHDTSVYSGGKIATHRYIDVGQYSELFAKENINAWNYICVREHGTLYSGGDVKCGTSFEAKTKSIIYTLGSIKATLSNIKIRDNSTVFCSGNMTAFSYIELGKHDERYKDTLRDVTPKSGDNVCTCTGHCTNGDYDADCPVCGKASKPAEACKAPYECICSELCTNDNYSSDCPVCNGSNGTDYTKCRAEDPDKENPTACTCTSRCSEANPNCPVCKNDFSQCAISGDEATELNNDLLEDYTDSADGGVFYIGKVLASYTGYIRQYGFSDTVVGQYVFANRYVTLRSSSNMWVLPEAYNNDTYKHVDASFESDGTIAGDILKALKTFAYNLKEKLSFKNGSVYAMGNVTLNKNASLMGTYDLRTFGKTLLCHDSLTYFGHDVKCSTTSLDLGGGSTGNGWTGFKASGDVYTTLKCTNKAKHPNGYTIYTKNYDPSITYKCDKCGATLSHSTVKNNVTCPATVYANNEIYISTSTDMKMCYLVACNGDVTISDPFYNSSSHDENNVYQLPNAIASYNGNITYNAIYGKMTALFYAPLGKVTLDGFYQEIWGSIIGDTVDIKTFYINIHRFPNWRTMDLQIAESGSVYLISQEEYEKHKNNVDESYLHTGNTEDESKGGASIFFDPEILAGGSKSGTGLELDTTSIG</sequence>
<dbReference type="InterPro" id="IPR028087">
    <property type="entry name" value="Tad_N"/>
</dbReference>
<feature type="region of interest" description="Disordered" evidence="1">
    <location>
        <begin position="626"/>
        <end position="646"/>
    </location>
</feature>
<dbReference type="STRING" id="290054.SAMN02745114_01206"/>
<feature type="transmembrane region" description="Helical" evidence="2">
    <location>
        <begin position="12"/>
        <end position="39"/>
    </location>
</feature>
<feature type="domain" description="Putative Flp pilus-assembly TadG-like N-terminal" evidence="3">
    <location>
        <begin position="13"/>
        <end position="56"/>
    </location>
</feature>
<keyword evidence="2" id="KW-0812">Transmembrane</keyword>
<keyword evidence="5" id="KW-1185">Reference proteome</keyword>
<reference evidence="4 5" key="1">
    <citation type="submission" date="2017-02" db="EMBL/GenBank/DDBJ databases">
        <authorList>
            <person name="Peterson S.W."/>
        </authorList>
    </citation>
    <scope>NUCLEOTIDE SEQUENCE [LARGE SCALE GENOMIC DNA]</scope>
    <source>
        <strain evidence="4 5">ATCC 51222</strain>
    </source>
</reference>
<gene>
    <name evidence="4" type="ORF">SAMN02745114_01206</name>
</gene>
<proteinExistence type="predicted"/>
<evidence type="ECO:0000259" key="3">
    <source>
        <dbReference type="Pfam" id="PF13400"/>
    </source>
</evidence>
<organism evidence="4 5">
    <name type="scientific">Eubacterium coprostanoligenes</name>
    <dbReference type="NCBI Taxonomy" id="290054"/>
    <lineage>
        <taxon>Bacteria</taxon>
        <taxon>Bacillati</taxon>
        <taxon>Bacillota</taxon>
        <taxon>Clostridia</taxon>
        <taxon>Eubacteriales</taxon>
        <taxon>Eubacteriaceae</taxon>
        <taxon>Eubacterium</taxon>
    </lineage>
</organism>
<evidence type="ECO:0000313" key="4">
    <source>
        <dbReference type="EMBL" id="SJZ64187.1"/>
    </source>
</evidence>
<evidence type="ECO:0000313" key="5">
    <source>
        <dbReference type="Proteomes" id="UP000190657"/>
    </source>
</evidence>
<evidence type="ECO:0000256" key="2">
    <source>
        <dbReference type="SAM" id="Phobius"/>
    </source>
</evidence>
<dbReference type="RefSeq" id="WP_159443414.1">
    <property type="nucleotide sequence ID" value="NZ_FUWW01000012.1"/>
</dbReference>
<protein>
    <submittedName>
        <fullName evidence="4">Flp pilus assembly protein TadG</fullName>
    </submittedName>
</protein>
<name>A0A1T4MBH0_9FIRM</name>
<dbReference type="OrthoDB" id="2328774at2"/>
<keyword evidence="2" id="KW-0472">Membrane</keyword>
<dbReference type="Proteomes" id="UP000190657">
    <property type="component" value="Unassembled WGS sequence"/>
</dbReference>
<evidence type="ECO:0000256" key="1">
    <source>
        <dbReference type="SAM" id="MobiDB-lite"/>
    </source>
</evidence>
<dbReference type="Pfam" id="PF13400">
    <property type="entry name" value="Tad"/>
    <property type="match status" value="1"/>
</dbReference>
<keyword evidence="2" id="KW-1133">Transmembrane helix</keyword>
<dbReference type="EMBL" id="FUWW01000012">
    <property type="protein sequence ID" value="SJZ64187.1"/>
    <property type="molecule type" value="Genomic_DNA"/>
</dbReference>